<evidence type="ECO:0000313" key="8">
    <source>
        <dbReference type="EMBL" id="ESU25328.1"/>
    </source>
</evidence>
<dbReference type="eggNOG" id="COG4886">
    <property type="taxonomic scope" value="Bacteria"/>
</dbReference>
<keyword evidence="1" id="KW-0433">Leucine-rich repeat</keyword>
<gene>
    <name evidence="8" type="ORF">FLJC2902T_31360</name>
</gene>
<evidence type="ECO:0000313" key="9">
    <source>
        <dbReference type="Proteomes" id="UP000018004"/>
    </source>
</evidence>
<feature type="signal peptide" evidence="4">
    <location>
        <begin position="1"/>
        <end position="19"/>
    </location>
</feature>
<dbReference type="InterPro" id="IPR032675">
    <property type="entry name" value="LRR_dom_sf"/>
</dbReference>
<evidence type="ECO:0000259" key="5">
    <source>
        <dbReference type="Pfam" id="PF01345"/>
    </source>
</evidence>
<dbReference type="InterPro" id="IPR001434">
    <property type="entry name" value="OmcB-like_DUF11"/>
</dbReference>
<dbReference type="OrthoDB" id="1110367at2"/>
<evidence type="ECO:0000256" key="2">
    <source>
        <dbReference type="ARBA" id="ARBA00022729"/>
    </source>
</evidence>
<evidence type="ECO:0000256" key="3">
    <source>
        <dbReference type="ARBA" id="ARBA00022737"/>
    </source>
</evidence>
<protein>
    <submittedName>
        <fullName evidence="8">Internalin-related protein</fullName>
    </submittedName>
</protein>
<proteinExistence type="predicted"/>
<feature type="chain" id="PRO_5004750474" evidence="4">
    <location>
        <begin position="20"/>
        <end position="674"/>
    </location>
</feature>
<accession>V6SF59</accession>
<keyword evidence="9" id="KW-1185">Reference proteome</keyword>
<dbReference type="AlphaFoldDB" id="V6SF59"/>
<feature type="domain" description="DUF11" evidence="5">
    <location>
        <begin position="338"/>
        <end position="444"/>
    </location>
</feature>
<dbReference type="InterPro" id="IPR026444">
    <property type="entry name" value="Secre_tail"/>
</dbReference>
<name>V6SF59_9FLAO</name>
<dbReference type="EMBL" id="AVGG01000031">
    <property type="protein sequence ID" value="ESU25328.1"/>
    <property type="molecule type" value="Genomic_DNA"/>
</dbReference>
<dbReference type="Pfam" id="PF24595">
    <property type="entry name" value="DUF7619"/>
    <property type="match status" value="1"/>
</dbReference>
<keyword evidence="3" id="KW-0677">Repeat</keyword>
<dbReference type="Pfam" id="PF01345">
    <property type="entry name" value="DUF11"/>
    <property type="match status" value="1"/>
</dbReference>
<dbReference type="Gene3D" id="3.80.10.10">
    <property type="entry name" value="Ribonuclease Inhibitor"/>
    <property type="match status" value="1"/>
</dbReference>
<dbReference type="SUPFAM" id="SSF52058">
    <property type="entry name" value="L domain-like"/>
    <property type="match status" value="1"/>
</dbReference>
<evidence type="ECO:0000256" key="1">
    <source>
        <dbReference type="ARBA" id="ARBA00022614"/>
    </source>
</evidence>
<dbReference type="PATRIC" id="fig|1341181.4.peg.3083"/>
<feature type="domain" description="DUF7619" evidence="7">
    <location>
        <begin position="454"/>
        <end position="585"/>
    </location>
</feature>
<keyword evidence="2 4" id="KW-0732">Signal</keyword>
<dbReference type="InterPro" id="IPR047589">
    <property type="entry name" value="DUF11_rpt"/>
</dbReference>
<evidence type="ECO:0000259" key="7">
    <source>
        <dbReference type="Pfam" id="PF24595"/>
    </source>
</evidence>
<feature type="domain" description="Secretion system C-terminal sorting" evidence="6">
    <location>
        <begin position="602"/>
        <end position="672"/>
    </location>
</feature>
<organism evidence="8 9">
    <name type="scientific">Flavobacterium limnosediminis JC2902</name>
    <dbReference type="NCBI Taxonomy" id="1341181"/>
    <lineage>
        <taxon>Bacteria</taxon>
        <taxon>Pseudomonadati</taxon>
        <taxon>Bacteroidota</taxon>
        <taxon>Flavobacteriia</taxon>
        <taxon>Flavobacteriales</taxon>
        <taxon>Flavobacteriaceae</taxon>
        <taxon>Flavobacterium</taxon>
    </lineage>
</organism>
<sequence length="674" mass="73897">MKKIYFLLFSLFLFTSVNGQIINFPDANLKAKLLQSNSSNSIVQNSSGVNFRLDANNNGEIEVNEAMQVHGLWAEFSSISDVTGLSHFRNLRSLFLRANTLTFIDVSNLINLTTLDVSGNQLANIDVINLANIQNLVCNDNQLTSLSINNNSTLKVLVAGNNSLTSLFLKKGGVAFNHLSFGNNPNLEYVCIDESRIALVQSKLNEYGYTNCNVNSYCTFVPSGTYYVINGNNKFDSNINGCDSSDFSFPYLKLNITGGSSYGTLVANLSGNYTVPVSAGSYSITPVLENPTYFTVSPPSVYVSFPSNGSPYSQNFCIAPNGSHPDLEIILVPVVPARPGFDAKYKLIYKNKGNQTQSGAVTLQFTDAVLDLVSSNPAINNQTTNNLSWDFTNLQPFETREITITLNVNFPTETPAVNNGDILNYTASLTSAATDEMPNDNTFTFNQTVVNSFDPNDKTCLEGATISPSEVGKYVHYMIRFENNGTANAQNIVVKDMIDTNKFDINSLVPIKGSHSFVTNITSGNKVEFIFENINLPFDDANNDGYVAFKIRTQPTLVVGDVFSNSASIYFDYNFAIVTNTATTTIAALSNQDFNFATYFMLYPNPVNDILNIETKQTIEVSSINIYNQLGQLVVVVPNAQNVSKVDVSNLASGNYFIKINSDKGTSNTKFIKQ</sequence>
<dbReference type="Pfam" id="PF18962">
    <property type="entry name" value="Por_Secre_tail"/>
    <property type="match status" value="1"/>
</dbReference>
<dbReference type="NCBIfam" id="TIGR04183">
    <property type="entry name" value="Por_Secre_tail"/>
    <property type="match status" value="1"/>
</dbReference>
<reference evidence="8 9" key="1">
    <citation type="submission" date="2013-08" db="EMBL/GenBank/DDBJ databases">
        <title>Flavobacterium limnosediminis JC2902 genome sequencing.</title>
        <authorList>
            <person name="Lee K."/>
            <person name="Yi H."/>
            <person name="Park S."/>
            <person name="Chun J."/>
        </authorList>
    </citation>
    <scope>NUCLEOTIDE SEQUENCE [LARGE SCALE GENOMIC DNA]</scope>
    <source>
        <strain evidence="8 9">JC2902</strain>
    </source>
</reference>
<dbReference type="InterPro" id="IPR055353">
    <property type="entry name" value="DUF7619"/>
</dbReference>
<evidence type="ECO:0000256" key="4">
    <source>
        <dbReference type="SAM" id="SignalP"/>
    </source>
</evidence>
<dbReference type="PROSITE" id="PS51450">
    <property type="entry name" value="LRR"/>
    <property type="match status" value="1"/>
</dbReference>
<evidence type="ECO:0000259" key="6">
    <source>
        <dbReference type="Pfam" id="PF18962"/>
    </source>
</evidence>
<dbReference type="InterPro" id="IPR001611">
    <property type="entry name" value="Leu-rich_rpt"/>
</dbReference>
<dbReference type="NCBIfam" id="TIGR01451">
    <property type="entry name" value="B_ant_repeat"/>
    <property type="match status" value="1"/>
</dbReference>
<dbReference type="STRING" id="1341181.FLJC2902T_31360"/>
<dbReference type="PANTHER" id="PTHR24366">
    <property type="entry name" value="IG(IMMUNOGLOBULIN) AND LRR(LEUCINE RICH REPEAT) DOMAINS"/>
    <property type="match status" value="1"/>
</dbReference>
<dbReference type="RefSeq" id="WP_023580667.1">
    <property type="nucleotide sequence ID" value="NZ_AVGG01000031.1"/>
</dbReference>
<dbReference type="Proteomes" id="UP000018004">
    <property type="component" value="Unassembled WGS sequence"/>
</dbReference>
<comment type="caution">
    <text evidence="8">The sequence shown here is derived from an EMBL/GenBank/DDBJ whole genome shotgun (WGS) entry which is preliminary data.</text>
</comment>